<comment type="caution">
    <text evidence="2">The sequence shown here is derived from an EMBL/GenBank/DDBJ whole genome shotgun (WGS) entry which is preliminary data.</text>
</comment>
<name>A0AAV4VXR1_9ARAC</name>
<evidence type="ECO:0000256" key="1">
    <source>
        <dbReference type="SAM" id="MobiDB-lite"/>
    </source>
</evidence>
<feature type="region of interest" description="Disordered" evidence="1">
    <location>
        <begin position="50"/>
        <end position="71"/>
    </location>
</feature>
<evidence type="ECO:0000313" key="3">
    <source>
        <dbReference type="Proteomes" id="UP001054837"/>
    </source>
</evidence>
<dbReference type="AlphaFoldDB" id="A0AAV4VXR1"/>
<dbReference type="EMBL" id="BPLQ01013758">
    <property type="protein sequence ID" value="GIY74504.1"/>
    <property type="molecule type" value="Genomic_DNA"/>
</dbReference>
<reference evidence="2 3" key="1">
    <citation type="submission" date="2021-06" db="EMBL/GenBank/DDBJ databases">
        <title>Caerostris darwini draft genome.</title>
        <authorList>
            <person name="Kono N."/>
            <person name="Arakawa K."/>
        </authorList>
    </citation>
    <scope>NUCLEOTIDE SEQUENCE [LARGE SCALE GENOMIC DNA]</scope>
</reference>
<proteinExistence type="predicted"/>
<keyword evidence="3" id="KW-1185">Reference proteome</keyword>
<accession>A0AAV4VXR1</accession>
<protein>
    <submittedName>
        <fullName evidence="2">Uncharacterized protein</fullName>
    </submittedName>
</protein>
<dbReference type="Proteomes" id="UP001054837">
    <property type="component" value="Unassembled WGS sequence"/>
</dbReference>
<evidence type="ECO:0000313" key="2">
    <source>
        <dbReference type="EMBL" id="GIY74504.1"/>
    </source>
</evidence>
<organism evidence="2 3">
    <name type="scientific">Caerostris darwini</name>
    <dbReference type="NCBI Taxonomy" id="1538125"/>
    <lineage>
        <taxon>Eukaryota</taxon>
        <taxon>Metazoa</taxon>
        <taxon>Ecdysozoa</taxon>
        <taxon>Arthropoda</taxon>
        <taxon>Chelicerata</taxon>
        <taxon>Arachnida</taxon>
        <taxon>Araneae</taxon>
        <taxon>Araneomorphae</taxon>
        <taxon>Entelegynae</taxon>
        <taxon>Araneoidea</taxon>
        <taxon>Araneidae</taxon>
        <taxon>Caerostris</taxon>
    </lineage>
</organism>
<sequence length="89" mass="9933">MNHPFFTNLIIKPKHTIPTLHSPIPQCYHITSVGGSLSNTRNTCDTLRGEAAASPPLQPPGDTDTYKRNTCHRGRGSMMVLQMMGWWRG</sequence>
<gene>
    <name evidence="2" type="ORF">CDAR_21921</name>
</gene>